<comment type="subcellular location">
    <subcellularLocation>
        <location evidence="4">Cytoplasm</location>
    </subcellularLocation>
</comment>
<dbReference type="OrthoDB" id="5531344at2759"/>
<feature type="binding site" evidence="4">
    <location>
        <position position="142"/>
    </location>
    <ligand>
        <name>substrate</name>
    </ligand>
</feature>
<feature type="binding site" evidence="4">
    <location>
        <begin position="149"/>
        <end position="151"/>
    </location>
    <ligand>
        <name>substrate</name>
    </ligand>
</feature>
<comment type="catalytic activity">
    <reaction evidence="4">
        <text>2 [molybdopterin-synthase sulfur-carrier protein]-C-terminal-Gly-aminoethanethioate + cyclic pyranopterin phosphate + H2O = molybdopterin + 2 [molybdopterin-synthase sulfur-carrier protein]-C-terminal Gly-Gly + 2 H(+)</text>
        <dbReference type="Rhea" id="RHEA:26333"/>
        <dbReference type="Rhea" id="RHEA-COMP:12202"/>
        <dbReference type="Rhea" id="RHEA-COMP:19907"/>
        <dbReference type="ChEBI" id="CHEBI:15377"/>
        <dbReference type="ChEBI" id="CHEBI:15378"/>
        <dbReference type="ChEBI" id="CHEBI:58698"/>
        <dbReference type="ChEBI" id="CHEBI:59648"/>
        <dbReference type="ChEBI" id="CHEBI:90778"/>
        <dbReference type="ChEBI" id="CHEBI:232372"/>
        <dbReference type="EC" id="2.8.1.12"/>
    </reaction>
</comment>
<dbReference type="InterPro" id="IPR036563">
    <property type="entry name" value="MoaE_sf"/>
</dbReference>
<dbReference type="Pfam" id="PF02391">
    <property type="entry name" value="MoaE"/>
    <property type="match status" value="1"/>
</dbReference>
<dbReference type="InterPro" id="IPR028888">
    <property type="entry name" value="MOCS2B_euk"/>
</dbReference>
<evidence type="ECO:0000256" key="1">
    <source>
        <dbReference type="ARBA" id="ARBA00022490"/>
    </source>
</evidence>
<dbReference type="GO" id="GO:1990140">
    <property type="term" value="C:molybdopterin synthase complex"/>
    <property type="evidence" value="ECO:0007669"/>
    <property type="project" value="UniProtKB-UniRule"/>
</dbReference>
<evidence type="ECO:0000313" key="5">
    <source>
        <dbReference type="EMBL" id="KAJ5162250.1"/>
    </source>
</evidence>
<dbReference type="GO" id="GO:0030366">
    <property type="term" value="F:molybdopterin synthase activity"/>
    <property type="evidence" value="ECO:0007669"/>
    <property type="project" value="UniProtKB-UniRule"/>
</dbReference>
<dbReference type="InterPro" id="IPR003448">
    <property type="entry name" value="Mopterin_biosynth_MoaE"/>
</dbReference>
<accession>A0A9W9I5I2</accession>
<protein>
    <recommendedName>
        <fullName evidence="4">Molybdopterin synthase catalytic subunit</fullName>
        <ecNumber evidence="4">2.8.1.12</ecNumber>
    </recommendedName>
    <alternativeName>
        <fullName evidence="4">Common component for nitrate reductase and xanthine dehydrogenase protein H</fullName>
    </alternativeName>
    <alternativeName>
        <fullName evidence="4">Molybdenum cofactor synthesis protein 2 large subunit</fullName>
    </alternativeName>
    <alternativeName>
        <fullName evidence="4">Molybdenum cofactor synthesis protein 2B</fullName>
        <shortName evidence="4">MOCS2B</shortName>
    </alternativeName>
</protein>
<dbReference type="EMBL" id="JAPQKO010000005">
    <property type="protein sequence ID" value="KAJ5162250.1"/>
    <property type="molecule type" value="Genomic_DNA"/>
</dbReference>
<comment type="subunit">
    <text evidence="4">Heterotetramer; composed of 2 small (MOCS2A) and 2 large (MOCS2B) subunits.</text>
</comment>
<dbReference type="HAMAP" id="MF_03052">
    <property type="entry name" value="MOC2B"/>
    <property type="match status" value="1"/>
</dbReference>
<dbReference type="PANTHER" id="PTHR23404">
    <property type="entry name" value="MOLYBDOPTERIN SYNTHASE RELATED"/>
    <property type="match status" value="1"/>
</dbReference>
<dbReference type="SUPFAM" id="SSF54690">
    <property type="entry name" value="Molybdopterin synthase subunit MoaE"/>
    <property type="match status" value="1"/>
</dbReference>
<comment type="caution">
    <text evidence="5">The sequence shown here is derived from an EMBL/GenBank/DDBJ whole genome shotgun (WGS) entry which is preliminary data.</text>
</comment>
<keyword evidence="2 4" id="KW-0808">Transferase</keyword>
<evidence type="ECO:0000313" key="6">
    <source>
        <dbReference type="Proteomes" id="UP001146351"/>
    </source>
</evidence>
<reference evidence="5" key="1">
    <citation type="submission" date="2022-11" db="EMBL/GenBank/DDBJ databases">
        <authorList>
            <person name="Petersen C."/>
        </authorList>
    </citation>
    <scope>NUCLEOTIDE SEQUENCE</scope>
    <source>
        <strain evidence="5">IBT 21917</strain>
    </source>
</reference>
<comment type="pathway">
    <text evidence="4">Cofactor biosynthesis; molybdopterin biosynthesis.</text>
</comment>
<dbReference type="AlphaFoldDB" id="A0A9W9I5I2"/>
<dbReference type="CDD" id="cd00756">
    <property type="entry name" value="MoaE"/>
    <property type="match status" value="1"/>
</dbReference>
<keyword evidence="3 4" id="KW-0501">Molybdenum cofactor biosynthesis</keyword>
<keyword evidence="1 4" id="KW-0963">Cytoplasm</keyword>
<comment type="function">
    <text evidence="4">Catalytic subunit of the molybdopterin synthase complex, a complex that catalyzes the conversion of precursor Z into molybdopterin. Acts by mediating the incorporation of 2 sulfur atoms from thiocarboxylated MOCS2A into precursor Z to generate a dithiolene group.</text>
</comment>
<name>A0A9W9I5I2_9EURO</name>
<reference evidence="5" key="2">
    <citation type="journal article" date="2023" name="IMA Fungus">
        <title>Comparative genomic study of the Penicillium genus elucidates a diverse pangenome and 15 lateral gene transfer events.</title>
        <authorList>
            <person name="Petersen C."/>
            <person name="Sorensen T."/>
            <person name="Nielsen M.R."/>
            <person name="Sondergaard T.E."/>
            <person name="Sorensen J.L."/>
            <person name="Fitzpatrick D.A."/>
            <person name="Frisvad J.C."/>
            <person name="Nielsen K.L."/>
        </authorList>
    </citation>
    <scope>NUCLEOTIDE SEQUENCE</scope>
    <source>
        <strain evidence="5">IBT 21917</strain>
    </source>
</reference>
<evidence type="ECO:0000256" key="3">
    <source>
        <dbReference type="ARBA" id="ARBA00023150"/>
    </source>
</evidence>
<proteinExistence type="inferred from homology"/>
<evidence type="ECO:0000256" key="4">
    <source>
        <dbReference type="HAMAP-Rule" id="MF_03052"/>
    </source>
</evidence>
<sequence length="178" mass="19164">MATEQDSLPAHLDPATYPRTHHDAAQNIHITLTYTPLDANTYLAQTSSPAAGANVLFLGTTRDTFEGRDVSQLSYTTYPTLALKTLAAIADAAVKTHRLEGISIAHRLGVVPVGEASIAIAVSSGHRAAAWRAGEEVLEACKAKAEIWKREEFVDGGMEWRANADRDAEGKLIQKEGL</sequence>
<dbReference type="GO" id="GO:0006777">
    <property type="term" value="P:Mo-molybdopterin cofactor biosynthetic process"/>
    <property type="evidence" value="ECO:0007669"/>
    <property type="project" value="UniProtKB-UniRule"/>
</dbReference>
<keyword evidence="6" id="KW-1185">Reference proteome</keyword>
<comment type="similarity">
    <text evidence="4">Belongs to the MoaE family. MOCS2B subfamily.</text>
</comment>
<dbReference type="FunFam" id="3.90.1170.40:FF:000003">
    <property type="entry name" value="Molybdopterin converting factor subunit 2"/>
    <property type="match status" value="1"/>
</dbReference>
<dbReference type="Gene3D" id="3.90.1170.40">
    <property type="entry name" value="Molybdopterin biosynthesis MoaE subunit"/>
    <property type="match status" value="1"/>
</dbReference>
<dbReference type="Proteomes" id="UP001146351">
    <property type="component" value="Unassembled WGS sequence"/>
</dbReference>
<gene>
    <name evidence="4" type="primary">cnxH</name>
    <name evidence="5" type="ORF">N7492_007642</name>
</gene>
<dbReference type="EC" id="2.8.1.12" evidence="4"/>
<feature type="binding site" evidence="4">
    <location>
        <begin position="126"/>
        <end position="127"/>
    </location>
    <ligand>
        <name>substrate</name>
    </ligand>
</feature>
<evidence type="ECO:0000256" key="2">
    <source>
        <dbReference type="ARBA" id="ARBA00022679"/>
    </source>
</evidence>
<organism evidence="5 6">
    <name type="scientific">Penicillium capsulatum</name>
    <dbReference type="NCBI Taxonomy" id="69766"/>
    <lineage>
        <taxon>Eukaryota</taxon>
        <taxon>Fungi</taxon>
        <taxon>Dikarya</taxon>
        <taxon>Ascomycota</taxon>
        <taxon>Pezizomycotina</taxon>
        <taxon>Eurotiomycetes</taxon>
        <taxon>Eurotiomycetidae</taxon>
        <taxon>Eurotiales</taxon>
        <taxon>Aspergillaceae</taxon>
        <taxon>Penicillium</taxon>
    </lineage>
</organism>